<accession>A0ABU5VEX1</accession>
<gene>
    <name evidence="1" type="ORF">VA602_08260</name>
</gene>
<dbReference type="RefSeq" id="WP_323452966.1">
    <property type="nucleotide sequence ID" value="NZ_JAYFUI010000079.1"/>
</dbReference>
<dbReference type="EMBL" id="JAYFUI010000079">
    <property type="protein sequence ID" value="MEA5671333.1"/>
    <property type="molecule type" value="Genomic_DNA"/>
</dbReference>
<dbReference type="Proteomes" id="UP001302573">
    <property type="component" value="Unassembled WGS sequence"/>
</dbReference>
<proteinExistence type="predicted"/>
<evidence type="ECO:0000313" key="1">
    <source>
        <dbReference type="EMBL" id="MEA5671333.1"/>
    </source>
</evidence>
<evidence type="ECO:0000313" key="2">
    <source>
        <dbReference type="Proteomes" id="UP001302573"/>
    </source>
</evidence>
<sequence length="130" mass="14481">MKECSVAVGQAMRRLSSALLRLSPEDLDKLTDPSYDLEIKMVRRRVKEESDSSAIEDVSSIVEKLTGFSSREDAANFLDSNYSSKKPLEQIARFLDIAVTKKDRVDGLRDKIIEGTTGARIRSEAIKGSE</sequence>
<keyword evidence="2" id="KW-1185">Reference proteome</keyword>
<reference evidence="1 2" key="1">
    <citation type="submission" date="2023-12" db="EMBL/GenBank/DDBJ databases">
        <title>Pseudomonas machongensis sp. nov., isolated from wilted pepper plants (Capsicum annuum).</title>
        <authorList>
            <person name="Qiu M."/>
            <person name="Li Y."/>
            <person name="Liu Q."/>
            <person name="Zhang X."/>
            <person name="Huang Y."/>
            <person name="Guo R."/>
            <person name="Hu M."/>
            <person name="Zhou J."/>
            <person name="Zhou X."/>
        </authorList>
    </citation>
    <scope>NUCLEOTIDE SEQUENCE [LARGE SCALE GENOMIC DNA]</scope>
    <source>
        <strain evidence="1 2">MH2</strain>
    </source>
</reference>
<organism evidence="1 2">
    <name type="scientific">Pseudomonas machongensis</name>
    <dbReference type="NCBI Taxonomy" id="3110229"/>
    <lineage>
        <taxon>Bacteria</taxon>
        <taxon>Pseudomonadati</taxon>
        <taxon>Pseudomonadota</taxon>
        <taxon>Gammaproteobacteria</taxon>
        <taxon>Pseudomonadales</taxon>
        <taxon>Pseudomonadaceae</taxon>
        <taxon>Pseudomonas</taxon>
    </lineage>
</organism>
<comment type="caution">
    <text evidence="1">The sequence shown here is derived from an EMBL/GenBank/DDBJ whole genome shotgun (WGS) entry which is preliminary data.</text>
</comment>
<name>A0ABU5VEX1_9PSED</name>
<protein>
    <submittedName>
        <fullName evidence="1">Uncharacterized protein</fullName>
    </submittedName>
</protein>